<evidence type="ECO:0000313" key="3">
    <source>
        <dbReference type="Proteomes" id="UP000003635"/>
    </source>
</evidence>
<gene>
    <name evidence="2" type="ORF">OG2516_15639</name>
</gene>
<dbReference type="AlphaFoldDB" id="Q2CF85"/>
<organism evidence="2 3">
    <name type="scientific">Oceanicola granulosus (strain ATCC BAA-861 / DSM 15982 / KCTC 12143 / HTCC2516)</name>
    <dbReference type="NCBI Taxonomy" id="314256"/>
    <lineage>
        <taxon>Bacteria</taxon>
        <taxon>Pseudomonadati</taxon>
        <taxon>Pseudomonadota</taxon>
        <taxon>Alphaproteobacteria</taxon>
        <taxon>Rhodobacterales</taxon>
        <taxon>Roseobacteraceae</taxon>
        <taxon>Oceanicola</taxon>
    </lineage>
</organism>
<evidence type="ECO:0000256" key="1">
    <source>
        <dbReference type="SAM" id="SignalP"/>
    </source>
</evidence>
<keyword evidence="1" id="KW-0732">Signal</keyword>
<sequence>MIRAALLWLCLATGADAACRQALALGLDVSGSVDRREYRLQMDGLAGALDAPEVRAALLEGAAAPVRITVFEWSGPRDHVLILPWSEISDAAALDGVIAHLRATERRRTEPTTAIGAATRYGGALLAQQPECWQRTLDLSGDGKSNTGPRPQDIDAAELPPGMVVNGLVIGAPPEEAVARRLIEIGELVAYYDAYVIRGPGAFVEAALGFEDYQAAMTRKLLREIRSLAIGALPRP</sequence>
<accession>Q2CF85</accession>
<dbReference type="Proteomes" id="UP000003635">
    <property type="component" value="Unassembled WGS sequence"/>
</dbReference>
<reference evidence="2 3" key="1">
    <citation type="journal article" date="2010" name="J. Bacteriol.">
        <title>Genome sequences of Oceanicola granulosus HTCC2516(T) and Oceanicola batsensis HTCC2597(TDelta).</title>
        <authorList>
            <person name="Thrash J.C."/>
            <person name="Cho J.C."/>
            <person name="Vergin K.L."/>
            <person name="Giovannoni S.J."/>
        </authorList>
    </citation>
    <scope>NUCLEOTIDE SEQUENCE [LARGE SCALE GENOMIC DNA]</scope>
    <source>
        <strain evidence="3">ATCC BAA-861 / DSM 15982 / KCTC 12143 / HTCC2516</strain>
    </source>
</reference>
<proteinExistence type="predicted"/>
<dbReference type="EMBL" id="AAOT01000013">
    <property type="protein sequence ID" value="EAR51410.1"/>
    <property type="molecule type" value="Genomic_DNA"/>
</dbReference>
<dbReference type="InterPro" id="IPR010607">
    <property type="entry name" value="DUF1194"/>
</dbReference>
<evidence type="ECO:0000313" key="2">
    <source>
        <dbReference type="EMBL" id="EAR51410.1"/>
    </source>
</evidence>
<dbReference type="RefSeq" id="WP_007256642.1">
    <property type="nucleotide sequence ID" value="NZ_CH724108.1"/>
</dbReference>
<comment type="caution">
    <text evidence="2">The sequence shown here is derived from an EMBL/GenBank/DDBJ whole genome shotgun (WGS) entry which is preliminary data.</text>
</comment>
<dbReference type="OrthoDB" id="9792179at2"/>
<dbReference type="Pfam" id="PF06707">
    <property type="entry name" value="DUF1194"/>
    <property type="match status" value="1"/>
</dbReference>
<feature type="signal peptide" evidence="1">
    <location>
        <begin position="1"/>
        <end position="17"/>
    </location>
</feature>
<dbReference type="eggNOG" id="COG2304">
    <property type="taxonomic scope" value="Bacteria"/>
</dbReference>
<dbReference type="HOGENOM" id="CLU_064451_1_1_5"/>
<feature type="chain" id="PRO_5004206914" evidence="1">
    <location>
        <begin position="18"/>
        <end position="236"/>
    </location>
</feature>
<dbReference type="SUPFAM" id="SSF53300">
    <property type="entry name" value="vWA-like"/>
    <property type="match status" value="1"/>
</dbReference>
<keyword evidence="3" id="KW-1185">Reference proteome</keyword>
<dbReference type="STRING" id="314256.OG2516_15639"/>
<protein>
    <submittedName>
        <fullName evidence="2">Lipoprotein, putative</fullName>
    </submittedName>
</protein>
<keyword evidence="2" id="KW-0449">Lipoprotein</keyword>
<name>Q2CF85_OCEGH</name>
<dbReference type="InterPro" id="IPR036465">
    <property type="entry name" value="vWFA_dom_sf"/>
</dbReference>